<feature type="region of interest" description="Disordered" evidence="1">
    <location>
        <begin position="1"/>
        <end position="42"/>
    </location>
</feature>
<evidence type="ECO:0000256" key="1">
    <source>
        <dbReference type="SAM" id="MobiDB-lite"/>
    </source>
</evidence>
<keyword evidence="3" id="KW-1185">Reference proteome</keyword>
<feature type="compositionally biased region" description="Basic and acidic residues" evidence="1">
    <location>
        <begin position="7"/>
        <end position="39"/>
    </location>
</feature>
<protein>
    <submittedName>
        <fullName evidence="2">Uncharacterized protein</fullName>
    </submittedName>
</protein>
<evidence type="ECO:0000313" key="3">
    <source>
        <dbReference type="Proteomes" id="UP001314170"/>
    </source>
</evidence>
<comment type="caution">
    <text evidence="2">The sequence shown here is derived from an EMBL/GenBank/DDBJ whole genome shotgun (WGS) entry which is preliminary data.</text>
</comment>
<sequence>MPNQKTLEPDPERFEGYKLDPDRTLSRGDEPDNKHDFDAGSKPYDLGLKVVVIRLMVMALLRVRILQVHHQQGIVALATHTA</sequence>
<proteinExistence type="predicted"/>
<gene>
    <name evidence="2" type="ORF">DCAF_LOCUS23347</name>
</gene>
<name>A0AAV1SJM5_9ROSI</name>
<accession>A0AAV1SJM5</accession>
<evidence type="ECO:0000313" key="2">
    <source>
        <dbReference type="EMBL" id="CAK7350607.1"/>
    </source>
</evidence>
<dbReference type="EMBL" id="CAWUPB010001184">
    <property type="protein sequence ID" value="CAK7350607.1"/>
    <property type="molecule type" value="Genomic_DNA"/>
</dbReference>
<dbReference type="Proteomes" id="UP001314170">
    <property type="component" value="Unassembled WGS sequence"/>
</dbReference>
<organism evidence="2 3">
    <name type="scientific">Dovyalis caffra</name>
    <dbReference type="NCBI Taxonomy" id="77055"/>
    <lineage>
        <taxon>Eukaryota</taxon>
        <taxon>Viridiplantae</taxon>
        <taxon>Streptophyta</taxon>
        <taxon>Embryophyta</taxon>
        <taxon>Tracheophyta</taxon>
        <taxon>Spermatophyta</taxon>
        <taxon>Magnoliopsida</taxon>
        <taxon>eudicotyledons</taxon>
        <taxon>Gunneridae</taxon>
        <taxon>Pentapetalae</taxon>
        <taxon>rosids</taxon>
        <taxon>fabids</taxon>
        <taxon>Malpighiales</taxon>
        <taxon>Salicaceae</taxon>
        <taxon>Flacourtieae</taxon>
        <taxon>Dovyalis</taxon>
    </lineage>
</organism>
<reference evidence="2 3" key="1">
    <citation type="submission" date="2024-01" db="EMBL/GenBank/DDBJ databases">
        <authorList>
            <person name="Waweru B."/>
        </authorList>
    </citation>
    <scope>NUCLEOTIDE SEQUENCE [LARGE SCALE GENOMIC DNA]</scope>
</reference>
<dbReference type="AlphaFoldDB" id="A0AAV1SJM5"/>